<evidence type="ECO:0000313" key="5">
    <source>
        <dbReference type="EMBL" id="AXV08301.1"/>
    </source>
</evidence>
<dbReference type="InterPro" id="IPR002346">
    <property type="entry name" value="Mopterin_DH_FAD-bd"/>
</dbReference>
<dbReference type="InterPro" id="IPR051312">
    <property type="entry name" value="Diverse_Substr_Oxidored"/>
</dbReference>
<dbReference type="InterPro" id="IPR005107">
    <property type="entry name" value="CO_DH_flav_C"/>
</dbReference>
<organism evidence="5 6">
    <name type="scientific">Euzebya pacifica</name>
    <dbReference type="NCBI Taxonomy" id="1608957"/>
    <lineage>
        <taxon>Bacteria</taxon>
        <taxon>Bacillati</taxon>
        <taxon>Actinomycetota</taxon>
        <taxon>Nitriliruptoria</taxon>
        <taxon>Euzebyales</taxon>
    </lineage>
</organism>
<dbReference type="GO" id="GO:0016491">
    <property type="term" value="F:oxidoreductase activity"/>
    <property type="evidence" value="ECO:0007669"/>
    <property type="project" value="UniProtKB-KW"/>
</dbReference>
<dbReference type="PANTHER" id="PTHR42659">
    <property type="entry name" value="XANTHINE DEHYDROGENASE SUBUNIT C-RELATED"/>
    <property type="match status" value="1"/>
</dbReference>
<dbReference type="Gene3D" id="3.30.43.10">
    <property type="entry name" value="Uridine Diphospho-n-acetylenolpyruvylglucosamine Reductase, domain 2"/>
    <property type="match status" value="1"/>
</dbReference>
<protein>
    <submittedName>
        <fullName evidence="5">Xanthine dehydrogenase, FAD binding subunit</fullName>
    </submittedName>
</protein>
<feature type="domain" description="FAD-binding PCMH-type" evidence="4">
    <location>
        <begin position="1"/>
        <end position="169"/>
    </location>
</feature>
<dbReference type="InterPro" id="IPR016166">
    <property type="entry name" value="FAD-bd_PCMH"/>
</dbReference>
<keyword evidence="2" id="KW-0274">FAD</keyword>
<dbReference type="InterPro" id="IPR016167">
    <property type="entry name" value="FAD-bd_PCMH_sub1"/>
</dbReference>
<keyword evidence="1" id="KW-0285">Flavoprotein</keyword>
<dbReference type="SMART" id="SM01092">
    <property type="entry name" value="CO_deh_flav_C"/>
    <property type="match status" value="1"/>
</dbReference>
<dbReference type="EMBL" id="CP031165">
    <property type="protein sequence ID" value="AXV08301.1"/>
    <property type="molecule type" value="Genomic_DNA"/>
</dbReference>
<sequence>MTIARPTDLPSALDALTTMPGARPLAGGTDLQVEVNLGHRQPDAIVALRRIGELQGIGTTADVLDLGALTTYAQVEADLGDAAPGLAMAARTVGSPQIRNAGTIGGNLGTASPAGDTLPWLLAMDATVRLVGPRGTRDLGVAELVTGPKRTAMAADELITRVLVPRVDGPQHVAKVGPRTAMAIAIASVAVIVDTTSRRVRVGLGSVGPTPIRPTAAEAMIDDAMDWAALHAPHDAITRFGDLCAAAASPISDHRSTADYRRHAVGVIAARTLERCLQR</sequence>
<keyword evidence="6" id="KW-1185">Reference proteome</keyword>
<dbReference type="SUPFAM" id="SSF56176">
    <property type="entry name" value="FAD-binding/transporter-associated domain-like"/>
    <property type="match status" value="1"/>
</dbReference>
<evidence type="ECO:0000256" key="3">
    <source>
        <dbReference type="ARBA" id="ARBA00023002"/>
    </source>
</evidence>
<dbReference type="Pfam" id="PF03450">
    <property type="entry name" value="CO_deh_flav_C"/>
    <property type="match status" value="1"/>
</dbReference>
<dbReference type="KEGG" id="euz:DVS28_a3628"/>
<dbReference type="Gene3D" id="3.30.465.10">
    <property type="match status" value="1"/>
</dbReference>
<accession>A0A346Y1F4</accession>
<dbReference type="InterPro" id="IPR036318">
    <property type="entry name" value="FAD-bd_PCMH-like_sf"/>
</dbReference>
<dbReference type="PROSITE" id="PS51387">
    <property type="entry name" value="FAD_PCMH"/>
    <property type="match status" value="1"/>
</dbReference>
<evidence type="ECO:0000313" key="6">
    <source>
        <dbReference type="Proteomes" id="UP000264006"/>
    </source>
</evidence>
<dbReference type="Gene3D" id="3.30.390.50">
    <property type="entry name" value="CO dehydrogenase flavoprotein, C-terminal domain"/>
    <property type="match status" value="1"/>
</dbReference>
<dbReference type="GO" id="GO:0071949">
    <property type="term" value="F:FAD binding"/>
    <property type="evidence" value="ECO:0007669"/>
    <property type="project" value="InterPro"/>
</dbReference>
<dbReference type="RefSeq" id="WP_216826124.1">
    <property type="nucleotide sequence ID" value="NZ_CP031165.1"/>
</dbReference>
<name>A0A346Y1F4_9ACTN</name>
<gene>
    <name evidence="5" type="ORF">DVS28_a3628</name>
</gene>
<proteinExistence type="predicted"/>
<dbReference type="Proteomes" id="UP000264006">
    <property type="component" value="Chromosome"/>
</dbReference>
<keyword evidence="3" id="KW-0560">Oxidoreductase</keyword>
<evidence type="ECO:0000256" key="1">
    <source>
        <dbReference type="ARBA" id="ARBA00022630"/>
    </source>
</evidence>
<dbReference type="AlphaFoldDB" id="A0A346Y1F4"/>
<evidence type="ECO:0000259" key="4">
    <source>
        <dbReference type="PROSITE" id="PS51387"/>
    </source>
</evidence>
<dbReference type="InterPro" id="IPR036683">
    <property type="entry name" value="CO_DH_flav_C_dom_sf"/>
</dbReference>
<dbReference type="PANTHER" id="PTHR42659:SF2">
    <property type="entry name" value="XANTHINE DEHYDROGENASE SUBUNIT C-RELATED"/>
    <property type="match status" value="1"/>
</dbReference>
<dbReference type="SUPFAM" id="SSF55447">
    <property type="entry name" value="CO dehydrogenase flavoprotein C-terminal domain-like"/>
    <property type="match status" value="1"/>
</dbReference>
<reference evidence="5 6" key="1">
    <citation type="submission" date="2018-09" db="EMBL/GenBank/DDBJ databases">
        <title>Complete genome sequence of Euzebya sp. DY32-46 isolated from seawater of Pacific Ocean.</title>
        <authorList>
            <person name="Xu L."/>
            <person name="Wu Y.-H."/>
            <person name="Xu X.-W."/>
        </authorList>
    </citation>
    <scope>NUCLEOTIDE SEQUENCE [LARGE SCALE GENOMIC DNA]</scope>
    <source>
        <strain evidence="5 6">DY32-46</strain>
    </source>
</reference>
<dbReference type="Pfam" id="PF00941">
    <property type="entry name" value="FAD_binding_5"/>
    <property type="match status" value="1"/>
</dbReference>
<dbReference type="InterPro" id="IPR016169">
    <property type="entry name" value="FAD-bd_PCMH_sub2"/>
</dbReference>
<evidence type="ECO:0000256" key="2">
    <source>
        <dbReference type="ARBA" id="ARBA00022827"/>
    </source>
</evidence>